<comment type="caution">
    <text evidence="1">The sequence shown here is derived from an EMBL/GenBank/DDBJ whole genome shotgun (WGS) entry which is preliminary data.</text>
</comment>
<accession>A0AAV7GS07</accession>
<dbReference type="AlphaFoldDB" id="A0AAV7GS07"/>
<dbReference type="EMBL" id="JAGFBR010000011">
    <property type="protein sequence ID" value="KAH0459451.1"/>
    <property type="molecule type" value="Genomic_DNA"/>
</dbReference>
<organism evidence="1 2">
    <name type="scientific">Dendrobium chrysotoxum</name>
    <name type="common">Orchid</name>
    <dbReference type="NCBI Taxonomy" id="161865"/>
    <lineage>
        <taxon>Eukaryota</taxon>
        <taxon>Viridiplantae</taxon>
        <taxon>Streptophyta</taxon>
        <taxon>Embryophyta</taxon>
        <taxon>Tracheophyta</taxon>
        <taxon>Spermatophyta</taxon>
        <taxon>Magnoliopsida</taxon>
        <taxon>Liliopsida</taxon>
        <taxon>Asparagales</taxon>
        <taxon>Orchidaceae</taxon>
        <taxon>Epidendroideae</taxon>
        <taxon>Malaxideae</taxon>
        <taxon>Dendrobiinae</taxon>
        <taxon>Dendrobium</taxon>
    </lineage>
</organism>
<proteinExistence type="predicted"/>
<keyword evidence="2" id="KW-1185">Reference proteome</keyword>
<name>A0AAV7GS07_DENCH</name>
<gene>
    <name evidence="1" type="ORF">IEQ34_012265</name>
</gene>
<sequence>MRQSWMVEIKRLVLNLAKCGLSKKMDEEDDMPYRMSSSPLLLQWVIALSFDANSSQCLTCSIVVMMSIWKCSIGFEHLSIKRMNLELRDKKEKPH</sequence>
<evidence type="ECO:0000313" key="1">
    <source>
        <dbReference type="EMBL" id="KAH0459451.1"/>
    </source>
</evidence>
<evidence type="ECO:0000313" key="2">
    <source>
        <dbReference type="Proteomes" id="UP000775213"/>
    </source>
</evidence>
<reference evidence="1 2" key="1">
    <citation type="journal article" date="2021" name="Hortic Res">
        <title>Chromosome-scale assembly of the Dendrobium chrysotoxum genome enhances the understanding of orchid evolution.</title>
        <authorList>
            <person name="Zhang Y."/>
            <person name="Zhang G.Q."/>
            <person name="Zhang D."/>
            <person name="Liu X.D."/>
            <person name="Xu X.Y."/>
            <person name="Sun W.H."/>
            <person name="Yu X."/>
            <person name="Zhu X."/>
            <person name="Wang Z.W."/>
            <person name="Zhao X."/>
            <person name="Zhong W.Y."/>
            <person name="Chen H."/>
            <person name="Yin W.L."/>
            <person name="Huang T."/>
            <person name="Niu S.C."/>
            <person name="Liu Z.J."/>
        </authorList>
    </citation>
    <scope>NUCLEOTIDE SEQUENCE [LARGE SCALE GENOMIC DNA]</scope>
    <source>
        <strain evidence="1">Lindl</strain>
    </source>
</reference>
<protein>
    <submittedName>
        <fullName evidence="1">Uncharacterized protein</fullName>
    </submittedName>
</protein>
<dbReference type="Proteomes" id="UP000775213">
    <property type="component" value="Unassembled WGS sequence"/>
</dbReference>